<gene>
    <name evidence="1" type="ORF">F8B43_1419</name>
</gene>
<accession>A0A833J7A2</accession>
<dbReference type="EMBL" id="WEKV01000008">
    <property type="protein sequence ID" value="KAB7786018.1"/>
    <property type="molecule type" value="Genomic_DNA"/>
</dbReference>
<dbReference type="AlphaFoldDB" id="A0A833J7A2"/>
<sequence>MKIAEAIAAMATQTKKKAMPERKPEKMVTAAAHMTVTIQADAVAIAPTL</sequence>
<proteinExistence type="predicted"/>
<name>A0A833J7A2_9HYPH</name>
<protein>
    <submittedName>
        <fullName evidence="1">Uncharacterized protein</fullName>
    </submittedName>
</protein>
<organism evidence="1 2">
    <name type="scientific">Methylorubrum populi</name>
    <dbReference type="NCBI Taxonomy" id="223967"/>
    <lineage>
        <taxon>Bacteria</taxon>
        <taxon>Pseudomonadati</taxon>
        <taxon>Pseudomonadota</taxon>
        <taxon>Alphaproteobacteria</taxon>
        <taxon>Hyphomicrobiales</taxon>
        <taxon>Methylobacteriaceae</taxon>
        <taxon>Methylorubrum</taxon>
    </lineage>
</organism>
<evidence type="ECO:0000313" key="1">
    <source>
        <dbReference type="EMBL" id="KAB7786018.1"/>
    </source>
</evidence>
<comment type="caution">
    <text evidence="1">The sequence shown here is derived from an EMBL/GenBank/DDBJ whole genome shotgun (WGS) entry which is preliminary data.</text>
</comment>
<reference evidence="1 2" key="1">
    <citation type="submission" date="2019-10" db="EMBL/GenBank/DDBJ databases">
        <title>Draft Genome Sequence of the Caffeine Degrading Methylotroph Methylorubrum populi PINKEL.</title>
        <authorList>
            <person name="Dawson S.C."/>
            <person name="Zhang X."/>
            <person name="Wright M.E."/>
            <person name="Sharma G."/>
            <person name="Langner J.T."/>
            <person name="Ditty J.L."/>
            <person name="Subuyuj G.A."/>
        </authorList>
    </citation>
    <scope>NUCLEOTIDE SEQUENCE [LARGE SCALE GENOMIC DNA]</scope>
    <source>
        <strain evidence="1 2">Pinkel</strain>
    </source>
</reference>
<dbReference type="Proteomes" id="UP000469949">
    <property type="component" value="Unassembled WGS sequence"/>
</dbReference>
<evidence type="ECO:0000313" key="2">
    <source>
        <dbReference type="Proteomes" id="UP000469949"/>
    </source>
</evidence>